<dbReference type="GO" id="GO:0006351">
    <property type="term" value="P:DNA-templated transcription"/>
    <property type="evidence" value="ECO:0007669"/>
    <property type="project" value="InterPro"/>
</dbReference>
<keyword evidence="3" id="KW-0677">Repeat</keyword>
<evidence type="ECO:0000313" key="11">
    <source>
        <dbReference type="EMBL" id="PMD46579.1"/>
    </source>
</evidence>
<dbReference type="SUPFAM" id="SSF57701">
    <property type="entry name" value="Zn2/Cys6 DNA-binding domain"/>
    <property type="match status" value="1"/>
</dbReference>
<name>A0A2J6S739_HYAVF</name>
<feature type="domain" description="C2H2-type" evidence="10">
    <location>
        <begin position="47"/>
        <end position="74"/>
    </location>
</feature>
<keyword evidence="4 7" id="KW-0863">Zinc-finger</keyword>
<proteinExistence type="predicted"/>
<feature type="domain" description="C2H2-type" evidence="10">
    <location>
        <begin position="19"/>
        <end position="46"/>
    </location>
</feature>
<dbReference type="FunFam" id="3.30.160.60:FF:002343">
    <property type="entry name" value="Zinc finger protein 33A"/>
    <property type="match status" value="1"/>
</dbReference>
<dbReference type="Pfam" id="PF00172">
    <property type="entry name" value="Zn_clus"/>
    <property type="match status" value="1"/>
</dbReference>
<dbReference type="Proteomes" id="UP000235786">
    <property type="component" value="Unassembled WGS sequence"/>
</dbReference>
<evidence type="ECO:0000259" key="9">
    <source>
        <dbReference type="PROSITE" id="PS50048"/>
    </source>
</evidence>
<dbReference type="PROSITE" id="PS50048">
    <property type="entry name" value="ZN2_CY6_FUNGAL_2"/>
    <property type="match status" value="1"/>
</dbReference>
<feature type="compositionally biased region" description="Polar residues" evidence="8">
    <location>
        <begin position="176"/>
        <end position="206"/>
    </location>
</feature>
<accession>A0A2J6S739</accession>
<feature type="domain" description="Zn(2)-C6 fungal-type" evidence="9">
    <location>
        <begin position="89"/>
        <end position="118"/>
    </location>
</feature>
<dbReference type="PANTHER" id="PTHR40626:SF8">
    <property type="entry name" value="C2H2 FINGER DOMAIN TRANSCRIPTION FACTOR (EUROFUNG)-RELATED"/>
    <property type="match status" value="1"/>
</dbReference>
<dbReference type="Pfam" id="PF04082">
    <property type="entry name" value="Fungal_trans"/>
    <property type="match status" value="1"/>
</dbReference>
<dbReference type="InterPro" id="IPR001138">
    <property type="entry name" value="Zn2Cys6_DnaBD"/>
</dbReference>
<evidence type="ECO:0000256" key="1">
    <source>
        <dbReference type="ARBA" id="ARBA00004123"/>
    </source>
</evidence>
<dbReference type="Gene3D" id="3.30.160.60">
    <property type="entry name" value="Classic Zinc Finger"/>
    <property type="match status" value="2"/>
</dbReference>
<dbReference type="GO" id="GO:0000978">
    <property type="term" value="F:RNA polymerase II cis-regulatory region sequence-specific DNA binding"/>
    <property type="evidence" value="ECO:0007669"/>
    <property type="project" value="InterPro"/>
</dbReference>
<dbReference type="SMART" id="SM00066">
    <property type="entry name" value="GAL4"/>
    <property type="match status" value="1"/>
</dbReference>
<evidence type="ECO:0000259" key="10">
    <source>
        <dbReference type="PROSITE" id="PS50157"/>
    </source>
</evidence>
<evidence type="ECO:0000313" key="12">
    <source>
        <dbReference type="Proteomes" id="UP000235786"/>
    </source>
</evidence>
<dbReference type="EMBL" id="KZ613939">
    <property type="protein sequence ID" value="PMD46579.1"/>
    <property type="molecule type" value="Genomic_DNA"/>
</dbReference>
<reference evidence="11 12" key="1">
    <citation type="submission" date="2016-04" db="EMBL/GenBank/DDBJ databases">
        <title>A degradative enzymes factory behind the ericoid mycorrhizal symbiosis.</title>
        <authorList>
            <consortium name="DOE Joint Genome Institute"/>
            <person name="Martino E."/>
            <person name="Morin E."/>
            <person name="Grelet G."/>
            <person name="Kuo A."/>
            <person name="Kohler A."/>
            <person name="Daghino S."/>
            <person name="Barry K."/>
            <person name="Choi C."/>
            <person name="Cichocki N."/>
            <person name="Clum A."/>
            <person name="Copeland A."/>
            <person name="Hainaut M."/>
            <person name="Haridas S."/>
            <person name="Labutti K."/>
            <person name="Lindquist E."/>
            <person name="Lipzen A."/>
            <person name="Khouja H.-R."/>
            <person name="Murat C."/>
            <person name="Ohm R."/>
            <person name="Olson A."/>
            <person name="Spatafora J."/>
            <person name="Veneault-Fourrey C."/>
            <person name="Henrissat B."/>
            <person name="Grigoriev I."/>
            <person name="Martin F."/>
            <person name="Perotto S."/>
        </authorList>
    </citation>
    <scope>NUCLEOTIDE SEQUENCE [LARGE SCALE GENOMIC DNA]</scope>
    <source>
        <strain evidence="11 12">F</strain>
    </source>
</reference>
<dbReference type="PROSITE" id="PS00463">
    <property type="entry name" value="ZN2_CY6_FUNGAL_1"/>
    <property type="match status" value="1"/>
</dbReference>
<dbReference type="PANTHER" id="PTHR40626">
    <property type="entry name" value="MIP31509P"/>
    <property type="match status" value="1"/>
</dbReference>
<evidence type="ECO:0000256" key="6">
    <source>
        <dbReference type="ARBA" id="ARBA00023242"/>
    </source>
</evidence>
<dbReference type="InterPro" id="IPR051059">
    <property type="entry name" value="VerF-like"/>
</dbReference>
<dbReference type="GO" id="GO:0008270">
    <property type="term" value="F:zinc ion binding"/>
    <property type="evidence" value="ECO:0007669"/>
    <property type="project" value="UniProtKB-KW"/>
</dbReference>
<organism evidence="11 12">
    <name type="scientific">Hyaloscypha variabilis (strain UAMH 11265 / GT02V1 / F)</name>
    <name type="common">Meliniomyces variabilis</name>
    <dbReference type="NCBI Taxonomy" id="1149755"/>
    <lineage>
        <taxon>Eukaryota</taxon>
        <taxon>Fungi</taxon>
        <taxon>Dikarya</taxon>
        <taxon>Ascomycota</taxon>
        <taxon>Pezizomycotina</taxon>
        <taxon>Leotiomycetes</taxon>
        <taxon>Helotiales</taxon>
        <taxon>Hyaloscyphaceae</taxon>
        <taxon>Hyaloscypha</taxon>
        <taxon>Hyaloscypha variabilis</taxon>
    </lineage>
</organism>
<keyword evidence="5" id="KW-0862">Zinc</keyword>
<keyword evidence="12" id="KW-1185">Reference proteome</keyword>
<keyword evidence="2" id="KW-0479">Metal-binding</keyword>
<dbReference type="STRING" id="1149755.A0A2J6S739"/>
<dbReference type="GO" id="GO:0005634">
    <property type="term" value="C:nucleus"/>
    <property type="evidence" value="ECO:0007669"/>
    <property type="project" value="UniProtKB-SubCell"/>
</dbReference>
<dbReference type="CDD" id="cd00067">
    <property type="entry name" value="GAL4"/>
    <property type="match status" value="1"/>
</dbReference>
<evidence type="ECO:0000256" key="8">
    <source>
        <dbReference type="SAM" id="MobiDB-lite"/>
    </source>
</evidence>
<evidence type="ECO:0000256" key="7">
    <source>
        <dbReference type="PROSITE-ProRule" id="PRU00042"/>
    </source>
</evidence>
<dbReference type="SUPFAM" id="SSF57667">
    <property type="entry name" value="beta-beta-alpha zinc fingers"/>
    <property type="match status" value="1"/>
</dbReference>
<comment type="subcellular location">
    <subcellularLocation>
        <location evidence="1">Nucleus</location>
    </subcellularLocation>
</comment>
<gene>
    <name evidence="11" type="ORF">L207DRAFT_418587</name>
</gene>
<keyword evidence="6" id="KW-0539">Nucleus</keyword>
<sequence>MLGHPSLPQLPRFRSANLLDSSICNKRFSRTDHLKRHQLRHSGVKPYSCIFCGDAFTRSDNLRDHYPSCSQRRNRQIPEAARGGRRSHACDSCTSMKLGCDGNNPCKTCRHKKIECKFSRLESKGLSVKREREKQSVTDASSDRGSIKFLLNSGTASFIECFRLPSSHERRNLFNFRNTQPSPDSSTTLDGFANSSENGSTASTFSDPFEDEPIDWSLFEDENLLRFLSSPFNEVQMQSEDLFATMGMDQGFTAGSHMPGVPLPGEWEPPSEASSTAIQAIFEKTMALRLSPSEQGDISHHLNYLFTPSRIKRLVGLYFEFWHPHCPIIHQGTFNVDVVPTPLLVAVLMVGAMYSQVDRDVSTTKLVLDLAELYIFSIDDLTDEFEIRQMLRAPYNTTPDSLPLSNLAFQNLQAAYLMVCVQFWAGNMVSRKRAIDTKFGVVLKVARRIGLMKARHELDDSLDEELWIRKESQIRLMNIITLLDCALAFFANFPCRLTVSEMRFDLPCEESIFSSSHPFAEPKFAPSRHLTTFEAFQSLFGQLKPTTVPNQGKKGNPLGLNPMDMFILVHLLYVYAHTHVTLFSSSLPRTPGGSGMSTPTGVPGSSSDTNLALIRAALSRWRSLWTTIRSNIPNHAWASLGFFRNGYNYWLVTQLLINNKGSVDVMMGMEVGCEDTLKQLKGLLKDNGNET</sequence>
<dbReference type="InterPro" id="IPR036864">
    <property type="entry name" value="Zn2-C6_fun-type_DNA-bd_sf"/>
</dbReference>
<evidence type="ECO:0000256" key="2">
    <source>
        <dbReference type="ARBA" id="ARBA00022723"/>
    </source>
</evidence>
<dbReference type="InterPro" id="IPR007219">
    <property type="entry name" value="XnlR_reg_dom"/>
</dbReference>
<dbReference type="GO" id="GO:0000981">
    <property type="term" value="F:DNA-binding transcription factor activity, RNA polymerase II-specific"/>
    <property type="evidence" value="ECO:0007669"/>
    <property type="project" value="InterPro"/>
</dbReference>
<feature type="region of interest" description="Disordered" evidence="8">
    <location>
        <begin position="176"/>
        <end position="208"/>
    </location>
</feature>
<evidence type="ECO:0000256" key="4">
    <source>
        <dbReference type="ARBA" id="ARBA00022771"/>
    </source>
</evidence>
<dbReference type="InterPro" id="IPR013087">
    <property type="entry name" value="Znf_C2H2_type"/>
</dbReference>
<dbReference type="CDD" id="cd12148">
    <property type="entry name" value="fungal_TF_MHR"/>
    <property type="match status" value="1"/>
</dbReference>
<protein>
    <submittedName>
        <fullName evidence="11">Putative C2H2 finger domain protein</fullName>
    </submittedName>
</protein>
<dbReference type="InterPro" id="IPR036236">
    <property type="entry name" value="Znf_C2H2_sf"/>
</dbReference>
<dbReference type="Gene3D" id="4.10.240.10">
    <property type="entry name" value="Zn(2)-C6 fungal-type DNA-binding domain"/>
    <property type="match status" value="1"/>
</dbReference>
<dbReference type="GO" id="GO:0000785">
    <property type="term" value="C:chromatin"/>
    <property type="evidence" value="ECO:0007669"/>
    <property type="project" value="TreeGrafter"/>
</dbReference>
<dbReference type="OrthoDB" id="10018191at2759"/>
<evidence type="ECO:0000256" key="5">
    <source>
        <dbReference type="ARBA" id="ARBA00022833"/>
    </source>
</evidence>
<evidence type="ECO:0000256" key="3">
    <source>
        <dbReference type="ARBA" id="ARBA00022737"/>
    </source>
</evidence>
<dbReference type="PROSITE" id="PS50157">
    <property type="entry name" value="ZINC_FINGER_C2H2_2"/>
    <property type="match status" value="2"/>
</dbReference>
<dbReference type="AlphaFoldDB" id="A0A2J6S739"/>